<dbReference type="InterPro" id="IPR036249">
    <property type="entry name" value="Thioredoxin-like_sf"/>
</dbReference>
<dbReference type="InterPro" id="IPR004045">
    <property type="entry name" value="Glutathione_S-Trfase_N"/>
</dbReference>
<dbReference type="InterPro" id="IPR010987">
    <property type="entry name" value="Glutathione-S-Trfase_C-like"/>
</dbReference>
<dbReference type="SFLD" id="SFLDG00358">
    <property type="entry name" value="Main_(cytGST)"/>
    <property type="match status" value="1"/>
</dbReference>
<dbReference type="GO" id="GO:0004364">
    <property type="term" value="F:glutathione transferase activity"/>
    <property type="evidence" value="ECO:0007669"/>
    <property type="project" value="InterPro"/>
</dbReference>
<name>A0A0E0CYY8_9ORYZ</name>
<dbReference type="AlphaFoldDB" id="A0A0E0CYY8"/>
<dbReference type="Gramene" id="OMERI03G12150.2">
    <property type="protein sequence ID" value="OMERI03G12150.2"/>
    <property type="gene ID" value="OMERI03G12150"/>
</dbReference>
<dbReference type="PANTHER" id="PTHR44328:SF5">
    <property type="entry name" value="PROTEIN IN2-1 HOMOLOG A"/>
    <property type="match status" value="1"/>
</dbReference>
<dbReference type="FunFam" id="3.40.30.10:FF:000091">
    <property type="entry name" value="Glutathione S-transferase L2, chloroplastic"/>
    <property type="match status" value="2"/>
</dbReference>
<evidence type="ECO:0000256" key="1">
    <source>
        <dbReference type="ARBA" id="ARBA00009929"/>
    </source>
</evidence>
<dbReference type="Gene3D" id="3.40.30.10">
    <property type="entry name" value="Glutaredoxin"/>
    <property type="match status" value="2"/>
</dbReference>
<dbReference type="Gene3D" id="1.20.1050.10">
    <property type="match status" value="1"/>
</dbReference>
<dbReference type="InterPro" id="IPR040079">
    <property type="entry name" value="Glutathione_S-Trfase"/>
</dbReference>
<dbReference type="CDD" id="cd03203">
    <property type="entry name" value="GST_C_Lambda"/>
    <property type="match status" value="1"/>
</dbReference>
<dbReference type="FunFam" id="1.20.1050.10:FF:000041">
    <property type="entry name" value="Lambda class glutathione S-transferase"/>
    <property type="match status" value="1"/>
</dbReference>
<sequence length="420" mass="47597">MAAAAAPRSSGKEALPAALGSASEPLRLFDGTTRLYICYFCPFAQRAWITRNFKGLQDKIELVGIDLQDKPAWYKEKVYEQGTVPSLEHNGKIMGESLDLIKYIDSHFEGPALLPEDPEKRQFADEFIAYANAFTKALYSPLISKADLSAETVAALDKIEAALSKFGDGPFFLGQFSLVDIAYVPFIERFQIFFSAIKNYDITKGRPNLQKFIEEVNKIHAYTETKQDPQFLLEHTKKRLGTMLMEQTILLAMEVLPPTMPSASKQPPLYDGETRLYMSYICPYAQRAWIARNYKGLQEKIKLVPMDTNDRPAWYKEVYPKNTLPSLEHNNKIIGESLDLIKYIDINFAGPKLTPDVDIAYAPFIDGFQTLFAGIKNYDITEGRANIQIFIKELNRIDAYMHTKQDPSEVIALTKKKLGI</sequence>
<reference evidence="4" key="2">
    <citation type="submission" date="2018-05" db="EMBL/GenBank/DDBJ databases">
        <title>OmerRS3 (Oryza meridionalis Reference Sequence Version 3).</title>
        <authorList>
            <person name="Zhang J."/>
            <person name="Kudrna D."/>
            <person name="Lee S."/>
            <person name="Talag J."/>
            <person name="Welchert J."/>
            <person name="Wing R.A."/>
        </authorList>
    </citation>
    <scope>NUCLEOTIDE SEQUENCE [LARGE SCALE GENOMIC DNA]</scope>
    <source>
        <strain evidence="4">cv. OR44</strain>
    </source>
</reference>
<evidence type="ECO:0000259" key="3">
    <source>
        <dbReference type="PROSITE" id="PS50405"/>
    </source>
</evidence>
<feature type="domain" description="GST C-terminal" evidence="3">
    <location>
        <begin position="117"/>
        <end position="240"/>
    </location>
</feature>
<dbReference type="eggNOG" id="KOG0406">
    <property type="taxonomic scope" value="Eukaryota"/>
</dbReference>
<feature type="domain" description="GST N-terminal" evidence="2">
    <location>
        <begin position="272"/>
        <end position="352"/>
    </location>
</feature>
<dbReference type="InterPro" id="IPR044629">
    <property type="entry name" value="GSTL1/2/3"/>
</dbReference>
<evidence type="ECO:0000313" key="4">
    <source>
        <dbReference type="EnsemblPlants" id="OMERI03G12150.2"/>
    </source>
</evidence>
<protein>
    <recommendedName>
        <fullName evidence="6">GST N-terminal domain-containing protein</fullName>
    </recommendedName>
</protein>
<dbReference type="InterPro" id="IPR036282">
    <property type="entry name" value="Glutathione-S-Trfase_C_sf"/>
</dbReference>
<keyword evidence="5" id="KW-1185">Reference proteome</keyword>
<evidence type="ECO:0008006" key="6">
    <source>
        <dbReference type="Google" id="ProtNLM"/>
    </source>
</evidence>
<comment type="similarity">
    <text evidence="1">Belongs to the GST superfamily. HSP26 family.</text>
</comment>
<dbReference type="PANTHER" id="PTHR44328">
    <property type="entry name" value="GLUTATHIONE S-TRANSFERASE L1"/>
    <property type="match status" value="1"/>
</dbReference>
<dbReference type="PROSITE" id="PS50404">
    <property type="entry name" value="GST_NTER"/>
    <property type="match status" value="2"/>
</dbReference>
<dbReference type="SFLD" id="SFLDS00019">
    <property type="entry name" value="Glutathione_Transferase_(cytos"/>
    <property type="match status" value="1"/>
</dbReference>
<evidence type="ECO:0000313" key="5">
    <source>
        <dbReference type="Proteomes" id="UP000008021"/>
    </source>
</evidence>
<dbReference type="SUPFAM" id="SSF47616">
    <property type="entry name" value="GST C-terminal domain-like"/>
    <property type="match status" value="1"/>
</dbReference>
<proteinExistence type="inferred from homology"/>
<evidence type="ECO:0000259" key="2">
    <source>
        <dbReference type="PROSITE" id="PS50404"/>
    </source>
</evidence>
<accession>A0A0E0CYY8</accession>
<dbReference type="EnsemblPlants" id="OMERI03G12150.2">
    <property type="protein sequence ID" value="OMERI03G12150.2"/>
    <property type="gene ID" value="OMERI03G12150"/>
</dbReference>
<dbReference type="Proteomes" id="UP000008021">
    <property type="component" value="Chromosome 3"/>
</dbReference>
<dbReference type="SUPFAM" id="SSF52833">
    <property type="entry name" value="Thioredoxin-like"/>
    <property type="match status" value="2"/>
</dbReference>
<reference evidence="4" key="1">
    <citation type="submission" date="2015-04" db="UniProtKB">
        <authorList>
            <consortium name="EnsemblPlants"/>
        </authorList>
    </citation>
    <scope>IDENTIFICATION</scope>
</reference>
<feature type="domain" description="GST N-terminal" evidence="2">
    <location>
        <begin position="31"/>
        <end position="112"/>
    </location>
</feature>
<dbReference type="PROSITE" id="PS50405">
    <property type="entry name" value="GST_CTER"/>
    <property type="match status" value="1"/>
</dbReference>
<organism evidence="4">
    <name type="scientific">Oryza meridionalis</name>
    <dbReference type="NCBI Taxonomy" id="40149"/>
    <lineage>
        <taxon>Eukaryota</taxon>
        <taxon>Viridiplantae</taxon>
        <taxon>Streptophyta</taxon>
        <taxon>Embryophyta</taxon>
        <taxon>Tracheophyta</taxon>
        <taxon>Spermatophyta</taxon>
        <taxon>Magnoliopsida</taxon>
        <taxon>Liliopsida</taxon>
        <taxon>Poales</taxon>
        <taxon>Poaceae</taxon>
        <taxon>BOP clade</taxon>
        <taxon>Oryzoideae</taxon>
        <taxon>Oryzeae</taxon>
        <taxon>Oryzinae</taxon>
        <taxon>Oryza</taxon>
    </lineage>
</organism>
<dbReference type="Pfam" id="PF13410">
    <property type="entry name" value="GST_C_2"/>
    <property type="match status" value="1"/>
</dbReference>
<dbReference type="Pfam" id="PF13417">
    <property type="entry name" value="GST_N_3"/>
    <property type="match status" value="2"/>
</dbReference>